<feature type="transmembrane region" description="Helical" evidence="1">
    <location>
        <begin position="12"/>
        <end position="33"/>
    </location>
</feature>
<reference evidence="2 4" key="1">
    <citation type="journal article" date="2011" name="Nature">
        <title>The Medicago genome provides insight into the evolution of rhizobial symbioses.</title>
        <authorList>
            <person name="Young N.D."/>
            <person name="Debelle F."/>
            <person name="Oldroyd G.E."/>
            <person name="Geurts R."/>
            <person name="Cannon S.B."/>
            <person name="Udvardi M.K."/>
            <person name="Benedito V.A."/>
            <person name="Mayer K.F."/>
            <person name="Gouzy J."/>
            <person name="Schoof H."/>
            <person name="Van de Peer Y."/>
            <person name="Proost S."/>
            <person name="Cook D.R."/>
            <person name="Meyers B.C."/>
            <person name="Spannagl M."/>
            <person name="Cheung F."/>
            <person name="De Mita S."/>
            <person name="Krishnakumar V."/>
            <person name="Gundlach H."/>
            <person name="Zhou S."/>
            <person name="Mudge J."/>
            <person name="Bharti A.K."/>
            <person name="Murray J.D."/>
            <person name="Naoumkina M.A."/>
            <person name="Rosen B."/>
            <person name="Silverstein K.A."/>
            <person name="Tang H."/>
            <person name="Rombauts S."/>
            <person name="Zhao P.X."/>
            <person name="Zhou P."/>
            <person name="Barbe V."/>
            <person name="Bardou P."/>
            <person name="Bechner M."/>
            <person name="Bellec A."/>
            <person name="Berger A."/>
            <person name="Berges H."/>
            <person name="Bidwell S."/>
            <person name="Bisseling T."/>
            <person name="Choisne N."/>
            <person name="Couloux A."/>
            <person name="Denny R."/>
            <person name="Deshpande S."/>
            <person name="Dai X."/>
            <person name="Doyle J.J."/>
            <person name="Dudez A.M."/>
            <person name="Farmer A.D."/>
            <person name="Fouteau S."/>
            <person name="Franken C."/>
            <person name="Gibelin C."/>
            <person name="Gish J."/>
            <person name="Goldstein S."/>
            <person name="Gonzalez A.J."/>
            <person name="Green P.J."/>
            <person name="Hallab A."/>
            <person name="Hartog M."/>
            <person name="Hua A."/>
            <person name="Humphray S.J."/>
            <person name="Jeong D.H."/>
            <person name="Jing Y."/>
            <person name="Jocker A."/>
            <person name="Kenton S.M."/>
            <person name="Kim D.J."/>
            <person name="Klee K."/>
            <person name="Lai H."/>
            <person name="Lang C."/>
            <person name="Lin S."/>
            <person name="Macmil S.L."/>
            <person name="Magdelenat G."/>
            <person name="Matthews L."/>
            <person name="McCorrison J."/>
            <person name="Monaghan E.L."/>
            <person name="Mun J.H."/>
            <person name="Najar F.Z."/>
            <person name="Nicholson C."/>
            <person name="Noirot C."/>
            <person name="O'Bleness M."/>
            <person name="Paule C.R."/>
            <person name="Poulain J."/>
            <person name="Prion F."/>
            <person name="Qin B."/>
            <person name="Qu C."/>
            <person name="Retzel E.F."/>
            <person name="Riddle C."/>
            <person name="Sallet E."/>
            <person name="Samain S."/>
            <person name="Samson N."/>
            <person name="Sanders I."/>
            <person name="Saurat O."/>
            <person name="Scarpelli C."/>
            <person name="Schiex T."/>
            <person name="Segurens B."/>
            <person name="Severin A.J."/>
            <person name="Sherrier D.J."/>
            <person name="Shi R."/>
            <person name="Sims S."/>
            <person name="Singer S.R."/>
            <person name="Sinharoy S."/>
            <person name="Sterck L."/>
            <person name="Viollet A."/>
            <person name="Wang B.B."/>
            <person name="Wang K."/>
            <person name="Wang M."/>
            <person name="Wang X."/>
            <person name="Warfsmann J."/>
            <person name="Weissenbach J."/>
            <person name="White D.D."/>
            <person name="White J.D."/>
            <person name="Wiley G.B."/>
            <person name="Wincker P."/>
            <person name="Xing Y."/>
            <person name="Yang L."/>
            <person name="Yao Z."/>
            <person name="Ying F."/>
            <person name="Zhai J."/>
            <person name="Zhou L."/>
            <person name="Zuber A."/>
            <person name="Denarie J."/>
            <person name="Dixon R.A."/>
            <person name="May G.D."/>
            <person name="Schwartz D.C."/>
            <person name="Rogers J."/>
            <person name="Quetier F."/>
            <person name="Town C.D."/>
            <person name="Roe B.A."/>
        </authorList>
    </citation>
    <scope>NUCLEOTIDE SEQUENCE [LARGE SCALE GENOMIC DNA]</scope>
    <source>
        <strain evidence="2">A17</strain>
        <strain evidence="3 4">cv. Jemalong A17</strain>
    </source>
</reference>
<proteinExistence type="predicted"/>
<reference evidence="2 4" key="2">
    <citation type="journal article" date="2014" name="BMC Genomics">
        <title>An improved genome release (version Mt4.0) for the model legume Medicago truncatula.</title>
        <authorList>
            <person name="Tang H."/>
            <person name="Krishnakumar V."/>
            <person name="Bidwell S."/>
            <person name="Rosen B."/>
            <person name="Chan A."/>
            <person name="Zhou S."/>
            <person name="Gentzbittel L."/>
            <person name="Childs K.L."/>
            <person name="Yandell M."/>
            <person name="Gundlach H."/>
            <person name="Mayer K.F."/>
            <person name="Schwartz D.C."/>
            <person name="Town C.D."/>
        </authorList>
    </citation>
    <scope>GENOME REANNOTATION</scope>
    <source>
        <strain evidence="3 4">cv. Jemalong A17</strain>
    </source>
</reference>
<sequence>MQIVNGHLTFKNMVLVISLYFVLMDLLVFVQILDGEVGGRLILTDQQISAFVFSETVNSYEDGIIKSVA</sequence>
<dbReference type="Proteomes" id="UP000002051">
    <property type="component" value="Chromosome 6"/>
</dbReference>
<dbReference type="EnsemblPlants" id="AES75800">
    <property type="protein sequence ID" value="AES75800"/>
    <property type="gene ID" value="MTR_6g059780"/>
</dbReference>
<evidence type="ECO:0000256" key="1">
    <source>
        <dbReference type="SAM" id="Phobius"/>
    </source>
</evidence>
<evidence type="ECO:0000313" key="4">
    <source>
        <dbReference type="Proteomes" id="UP000002051"/>
    </source>
</evidence>
<keyword evidence="4" id="KW-1185">Reference proteome</keyword>
<dbReference type="AlphaFoldDB" id="G7KMV1"/>
<dbReference type="HOGENOM" id="CLU_2779713_0_0_1"/>
<evidence type="ECO:0000313" key="2">
    <source>
        <dbReference type="EMBL" id="AES75800.2"/>
    </source>
</evidence>
<organism evidence="2 4">
    <name type="scientific">Medicago truncatula</name>
    <name type="common">Barrel medic</name>
    <name type="synonym">Medicago tribuloides</name>
    <dbReference type="NCBI Taxonomy" id="3880"/>
    <lineage>
        <taxon>Eukaryota</taxon>
        <taxon>Viridiplantae</taxon>
        <taxon>Streptophyta</taxon>
        <taxon>Embryophyta</taxon>
        <taxon>Tracheophyta</taxon>
        <taxon>Spermatophyta</taxon>
        <taxon>Magnoliopsida</taxon>
        <taxon>eudicotyledons</taxon>
        <taxon>Gunneridae</taxon>
        <taxon>Pentapetalae</taxon>
        <taxon>rosids</taxon>
        <taxon>fabids</taxon>
        <taxon>Fabales</taxon>
        <taxon>Fabaceae</taxon>
        <taxon>Papilionoideae</taxon>
        <taxon>50 kb inversion clade</taxon>
        <taxon>NPAAA clade</taxon>
        <taxon>Hologalegina</taxon>
        <taxon>IRL clade</taxon>
        <taxon>Trifolieae</taxon>
        <taxon>Medicago</taxon>
    </lineage>
</organism>
<dbReference type="EMBL" id="CM001222">
    <property type="protein sequence ID" value="AES75800.2"/>
    <property type="molecule type" value="Genomic_DNA"/>
</dbReference>
<protein>
    <submittedName>
        <fullName evidence="2">Transmembrane protein, putative</fullName>
    </submittedName>
</protein>
<accession>G7KMV1</accession>
<accession>A0A0C3VWQ2</accession>
<name>G7KMV1_MEDTR</name>
<keyword evidence="1" id="KW-0472">Membrane</keyword>
<dbReference type="PaxDb" id="3880-AES75800"/>
<keyword evidence="1 2" id="KW-0812">Transmembrane</keyword>
<keyword evidence="1" id="KW-1133">Transmembrane helix</keyword>
<gene>
    <name evidence="2" type="ordered locus">MTR_6g059780</name>
</gene>
<reference evidence="3" key="3">
    <citation type="submission" date="2015-04" db="UniProtKB">
        <authorList>
            <consortium name="EnsemblPlants"/>
        </authorList>
    </citation>
    <scope>IDENTIFICATION</scope>
    <source>
        <strain evidence="3">cv. Jemalong A17</strain>
    </source>
</reference>
<evidence type="ECO:0000313" key="3">
    <source>
        <dbReference type="EnsemblPlants" id="AES75800"/>
    </source>
</evidence>